<dbReference type="PANTHER" id="PTHR33175">
    <property type="entry name" value="DNA-BINDING PROTEIN HU"/>
    <property type="match status" value="1"/>
</dbReference>
<proteinExistence type="predicted"/>
<dbReference type="InterPro" id="IPR010992">
    <property type="entry name" value="IHF-like_DNA-bd_dom_sf"/>
</dbReference>
<dbReference type="GO" id="GO:0003677">
    <property type="term" value="F:DNA binding"/>
    <property type="evidence" value="ECO:0007669"/>
    <property type="project" value="UniProtKB-KW"/>
</dbReference>
<dbReference type="Gene3D" id="4.10.520.10">
    <property type="entry name" value="IHF-like DNA-binding proteins"/>
    <property type="match status" value="1"/>
</dbReference>
<dbReference type="PRINTS" id="PR01727">
    <property type="entry name" value="DNABINDINGHU"/>
</dbReference>
<dbReference type="PANTHER" id="PTHR33175:SF3">
    <property type="entry name" value="DNA-BINDING PROTEIN HU-BETA"/>
    <property type="match status" value="1"/>
</dbReference>
<dbReference type="GO" id="GO:0005829">
    <property type="term" value="C:cytosol"/>
    <property type="evidence" value="ECO:0007669"/>
    <property type="project" value="TreeGrafter"/>
</dbReference>
<accession>A0AA48LX13</accession>
<dbReference type="SMART" id="SM00411">
    <property type="entry name" value="BHL"/>
    <property type="match status" value="1"/>
</dbReference>
<name>A0AA48LX13_9ZZZZ</name>
<keyword evidence="1" id="KW-0238">DNA-binding</keyword>
<sequence length="164" mass="17849">MPESSDFKAFPHRGIEFPPVLRDFFDVSGVVALLFGQFGTNTPHRFKPTIRGAARKKRMNRRRLSAFCKKEKAMNKLELVEQVASETETSKAAAAAAVDAVLDAITNALKKGDEVRLVGFGTFSVKQRAESKGRNPATGAEITIPASTNARFKPGATLKNALNK</sequence>
<dbReference type="SUPFAM" id="SSF47729">
    <property type="entry name" value="IHF-like DNA-binding proteins"/>
    <property type="match status" value="1"/>
</dbReference>
<dbReference type="InterPro" id="IPR000119">
    <property type="entry name" value="Hist_DNA-bd"/>
</dbReference>
<dbReference type="InterPro" id="IPR020816">
    <property type="entry name" value="Histone-like_DNA-bd_CS"/>
</dbReference>
<dbReference type="AlphaFoldDB" id="A0AA48LX13"/>
<dbReference type="CDD" id="cd13831">
    <property type="entry name" value="HU"/>
    <property type="match status" value="1"/>
</dbReference>
<dbReference type="Pfam" id="PF00216">
    <property type="entry name" value="Bac_DNA_binding"/>
    <property type="match status" value="1"/>
</dbReference>
<organism evidence="2">
    <name type="scientific">freshwater sediment metagenome</name>
    <dbReference type="NCBI Taxonomy" id="556182"/>
    <lineage>
        <taxon>unclassified sequences</taxon>
        <taxon>metagenomes</taxon>
        <taxon>ecological metagenomes</taxon>
    </lineage>
</organism>
<dbReference type="GO" id="GO:0030527">
    <property type="term" value="F:structural constituent of chromatin"/>
    <property type="evidence" value="ECO:0007669"/>
    <property type="project" value="InterPro"/>
</dbReference>
<reference evidence="2" key="1">
    <citation type="submission" date="2023-07" db="EMBL/GenBank/DDBJ databases">
        <authorList>
            <person name="Pelsma A.J. K."/>
        </authorList>
    </citation>
    <scope>NUCLEOTIDE SEQUENCE</scope>
</reference>
<gene>
    <name evidence="2" type="ORF">AMST5_00288</name>
</gene>
<evidence type="ECO:0000313" key="2">
    <source>
        <dbReference type="EMBL" id="CAJ0850562.1"/>
    </source>
</evidence>
<protein>
    <recommendedName>
        <fullName evidence="3">DNA-binding protein HU</fullName>
    </recommendedName>
</protein>
<dbReference type="EMBL" id="OY288114">
    <property type="protein sequence ID" value="CAJ0850562.1"/>
    <property type="molecule type" value="Genomic_DNA"/>
</dbReference>
<evidence type="ECO:0000256" key="1">
    <source>
        <dbReference type="ARBA" id="ARBA00023125"/>
    </source>
</evidence>
<dbReference type="PROSITE" id="PS00045">
    <property type="entry name" value="HISTONE_LIKE"/>
    <property type="match status" value="1"/>
</dbReference>
<evidence type="ECO:0008006" key="3">
    <source>
        <dbReference type="Google" id="ProtNLM"/>
    </source>
</evidence>